<dbReference type="GO" id="GO:0046872">
    <property type="term" value="F:metal ion binding"/>
    <property type="evidence" value="ECO:0007669"/>
    <property type="project" value="UniProtKB-KW"/>
</dbReference>
<dbReference type="SUPFAM" id="SSF51126">
    <property type="entry name" value="Pectin lyase-like"/>
    <property type="match status" value="1"/>
</dbReference>
<dbReference type="Gene3D" id="2.160.20.10">
    <property type="entry name" value="Single-stranded right-handed beta-helix, Pectin lyase-like"/>
    <property type="match status" value="1"/>
</dbReference>
<feature type="signal peptide" evidence="4">
    <location>
        <begin position="1"/>
        <end position="27"/>
    </location>
</feature>
<evidence type="ECO:0000256" key="3">
    <source>
        <dbReference type="SAM" id="MobiDB-lite"/>
    </source>
</evidence>
<accession>A0A5K7XHE1</accession>
<dbReference type="InterPro" id="IPR012334">
    <property type="entry name" value="Pectin_lyas_fold"/>
</dbReference>
<organism evidence="5 6">
    <name type="scientific">Lacipirellula parvula</name>
    <dbReference type="NCBI Taxonomy" id="2650471"/>
    <lineage>
        <taxon>Bacteria</taxon>
        <taxon>Pseudomonadati</taxon>
        <taxon>Planctomycetota</taxon>
        <taxon>Planctomycetia</taxon>
        <taxon>Pirellulales</taxon>
        <taxon>Lacipirellulaceae</taxon>
        <taxon>Lacipirellula</taxon>
    </lineage>
</organism>
<keyword evidence="5" id="KW-0456">Lyase</keyword>
<dbReference type="RefSeq" id="WP_152101100.1">
    <property type="nucleotide sequence ID" value="NZ_AP021861.1"/>
</dbReference>
<evidence type="ECO:0000256" key="4">
    <source>
        <dbReference type="SAM" id="SignalP"/>
    </source>
</evidence>
<dbReference type="KEGG" id="lpav:PLANPX_5417"/>
<protein>
    <submittedName>
        <fullName evidence="5">Pectate lyase</fullName>
        <ecNumber evidence="5">4.2.2.2</ecNumber>
    </submittedName>
</protein>
<evidence type="ECO:0000313" key="5">
    <source>
        <dbReference type="EMBL" id="BBO35805.1"/>
    </source>
</evidence>
<feature type="compositionally biased region" description="Basic and acidic residues" evidence="3">
    <location>
        <begin position="456"/>
        <end position="484"/>
    </location>
</feature>
<keyword evidence="4" id="KW-0732">Signal</keyword>
<gene>
    <name evidence="5" type="ORF">PLANPX_5417</name>
</gene>
<name>A0A5K7XHE1_9BACT</name>
<dbReference type="Proteomes" id="UP000326837">
    <property type="component" value="Chromosome"/>
</dbReference>
<dbReference type="InterPro" id="IPR011050">
    <property type="entry name" value="Pectin_lyase_fold/virulence"/>
</dbReference>
<evidence type="ECO:0000313" key="6">
    <source>
        <dbReference type="Proteomes" id="UP000326837"/>
    </source>
</evidence>
<evidence type="ECO:0000256" key="2">
    <source>
        <dbReference type="ARBA" id="ARBA00023180"/>
    </source>
</evidence>
<keyword evidence="1" id="KW-0479">Metal-binding</keyword>
<dbReference type="AlphaFoldDB" id="A0A5K7XHE1"/>
<feature type="region of interest" description="Disordered" evidence="3">
    <location>
        <begin position="456"/>
        <end position="494"/>
    </location>
</feature>
<proteinExistence type="predicted"/>
<dbReference type="PANTHER" id="PTHR42970">
    <property type="entry name" value="PECTATE LYASE C-RELATED"/>
    <property type="match status" value="1"/>
</dbReference>
<reference evidence="6" key="1">
    <citation type="submission" date="2019-10" db="EMBL/GenBank/DDBJ databases">
        <title>Lacipirellula parvula gen. nov., sp. nov., representing a lineage of planctomycetes widespread in freshwater anoxic habitats, and description of the family Lacipirellulaceae.</title>
        <authorList>
            <person name="Dedysh S.N."/>
            <person name="Kulichevskaya I.S."/>
            <person name="Beletsky A.V."/>
            <person name="Rakitin A.L."/>
            <person name="Mardanov A.V."/>
            <person name="Ivanova A.A."/>
            <person name="Saltykova V.X."/>
            <person name="Rijpstra W.I.C."/>
            <person name="Sinninghe Damste J.S."/>
            <person name="Ravin N.V."/>
        </authorList>
    </citation>
    <scope>NUCLEOTIDE SEQUENCE [LARGE SCALE GENOMIC DNA]</scope>
    <source>
        <strain evidence="6">PX69</strain>
    </source>
</reference>
<sequence length="510" mass="54587">MSLTRHVARFAIVIALAYAGVASAMQAAPPAFPGAVGQGAQATGGRGGDVYHVTTLADYDPKTEPKIEGSFRHAIRSAEGPRTIVFDVGGTIPLHAELEIRKPDLTIAGQTAPGGVTCWGFPAEVSGTKNVILRHMRFRTGDFNARPVPVAAGQRPAGATPRKLNPASANAMYVGNESERVILDHVSAAWGIDEVLSVTRARDVTIQNSIIAEGLNNSFHPKGAHGYGSLIRGELTPEDQAKNIGGYTLYGNLWAHNRARNPSIGGQQTLDDGQAEGDRRRTDLNLANNVVYDWGDQAAHRSEGGDVRVNLLGNVFICGPAKKAKYFFREKTPGRSEVVAIGNWRDLDQDDDHDGSVPEDDAELAKGFDGFAKDDRLATAGKPLPFGEQVAAVAQPAEQAYEAVLAGVGASLARDAIDQRIVDSVRNRTGGLVDSQEEFRGADGKLPGIDDLQEQRRPADFDADRDGIADAWERKHGLDPRDPSDGNGATLSDEGYTNLEVYINDLATKN</sequence>
<evidence type="ECO:0000256" key="1">
    <source>
        <dbReference type="ARBA" id="ARBA00022723"/>
    </source>
</evidence>
<dbReference type="InterPro" id="IPR052063">
    <property type="entry name" value="Polysaccharide_Lyase_1"/>
</dbReference>
<dbReference type="EMBL" id="AP021861">
    <property type="protein sequence ID" value="BBO35805.1"/>
    <property type="molecule type" value="Genomic_DNA"/>
</dbReference>
<keyword evidence="6" id="KW-1185">Reference proteome</keyword>
<dbReference type="EC" id="4.2.2.2" evidence="5"/>
<feature type="chain" id="PRO_5025016072" evidence="4">
    <location>
        <begin position="28"/>
        <end position="510"/>
    </location>
</feature>
<dbReference type="PANTHER" id="PTHR42970:SF1">
    <property type="entry name" value="PECTATE LYASE C-RELATED"/>
    <property type="match status" value="1"/>
</dbReference>
<dbReference type="GO" id="GO:0030570">
    <property type="term" value="F:pectate lyase activity"/>
    <property type="evidence" value="ECO:0007669"/>
    <property type="project" value="UniProtKB-EC"/>
</dbReference>
<keyword evidence="2" id="KW-0325">Glycoprotein</keyword>